<dbReference type="EMBL" id="SWJQ01000178">
    <property type="protein sequence ID" value="TRZ19642.1"/>
    <property type="molecule type" value="Genomic_DNA"/>
</dbReference>
<organism evidence="1 2">
    <name type="scientific">Zosterops borbonicus</name>
    <dbReference type="NCBI Taxonomy" id="364589"/>
    <lineage>
        <taxon>Eukaryota</taxon>
        <taxon>Metazoa</taxon>
        <taxon>Chordata</taxon>
        <taxon>Craniata</taxon>
        <taxon>Vertebrata</taxon>
        <taxon>Euteleostomi</taxon>
        <taxon>Archelosauria</taxon>
        <taxon>Archosauria</taxon>
        <taxon>Dinosauria</taxon>
        <taxon>Saurischia</taxon>
        <taxon>Theropoda</taxon>
        <taxon>Coelurosauria</taxon>
        <taxon>Aves</taxon>
        <taxon>Neognathae</taxon>
        <taxon>Neoaves</taxon>
        <taxon>Telluraves</taxon>
        <taxon>Australaves</taxon>
        <taxon>Passeriformes</taxon>
        <taxon>Sylvioidea</taxon>
        <taxon>Zosteropidae</taxon>
        <taxon>Zosterops</taxon>
    </lineage>
</organism>
<evidence type="ECO:0000313" key="1">
    <source>
        <dbReference type="EMBL" id="TRZ19642.1"/>
    </source>
</evidence>
<sequence length="176" mass="19309">MAWTRNPLADLETELEQKTAEMFCGSAALKLILSEVCLVHLQAMLPLQGKQEFKLSISSGVVTMIRGVTWSQCHVEAPLTEPVLDNPIPSEKNEIQAYCPDLCSPNENDEGVSTCPAALAHLAALIHCIGHLRHITQEFDSSQAFPQGCCESNPHQLGQPPRVIQEQVIQESQPNT</sequence>
<comment type="caution">
    <text evidence="1">The sequence shown here is derived from an EMBL/GenBank/DDBJ whole genome shotgun (WGS) entry which is preliminary data.</text>
</comment>
<reference evidence="1" key="1">
    <citation type="submission" date="2019-04" db="EMBL/GenBank/DDBJ databases">
        <title>Genome assembly of Zosterops borbonicus 15179.</title>
        <authorList>
            <person name="Leroy T."/>
            <person name="Anselmetti Y."/>
            <person name="Tilak M.-K."/>
            <person name="Nabholz B."/>
        </authorList>
    </citation>
    <scope>NUCLEOTIDE SEQUENCE</scope>
    <source>
        <strain evidence="1">HGM_15179</strain>
        <tissue evidence="1">Muscle</tissue>
    </source>
</reference>
<dbReference type="Proteomes" id="UP000796761">
    <property type="component" value="Unassembled WGS sequence"/>
</dbReference>
<accession>A0A8K1GKE4</accession>
<name>A0A8K1GKE4_9PASS</name>
<gene>
    <name evidence="1" type="ORF">HGM15179_007510</name>
</gene>
<evidence type="ECO:0000313" key="2">
    <source>
        <dbReference type="Proteomes" id="UP000796761"/>
    </source>
</evidence>
<dbReference type="AlphaFoldDB" id="A0A8K1GKE4"/>
<proteinExistence type="predicted"/>
<protein>
    <submittedName>
        <fullName evidence="1">Uncharacterized protein</fullName>
    </submittedName>
</protein>
<keyword evidence="2" id="KW-1185">Reference proteome</keyword>